<dbReference type="InterPro" id="IPR029058">
    <property type="entry name" value="AB_hydrolase_fold"/>
</dbReference>
<keyword evidence="4" id="KW-0809">Transit peptide</keyword>
<feature type="domain" description="Peptidase S9 prolyl oligopeptidase catalytic" evidence="7">
    <location>
        <begin position="656"/>
        <end position="810"/>
    </location>
</feature>
<evidence type="ECO:0000256" key="6">
    <source>
        <dbReference type="SAM" id="SignalP"/>
    </source>
</evidence>
<evidence type="ECO:0000259" key="7">
    <source>
        <dbReference type="Pfam" id="PF00326"/>
    </source>
</evidence>
<dbReference type="GO" id="GO:0004252">
    <property type="term" value="F:serine-type endopeptidase activity"/>
    <property type="evidence" value="ECO:0007669"/>
    <property type="project" value="TreeGrafter"/>
</dbReference>
<protein>
    <submittedName>
        <fullName evidence="8">Dipeptidyl aminopeptidases/acylaminoacyl-peptidases</fullName>
    </submittedName>
</protein>
<dbReference type="GO" id="GO:0006508">
    <property type="term" value="P:proteolysis"/>
    <property type="evidence" value="ECO:0007669"/>
    <property type="project" value="UniProtKB-KW"/>
</dbReference>
<sequence>MHLRTPLLRSAAALLALAMPAAAQQPASGGYLTPPAPIPQILNAPPTPSVMVGRDGRTLALLERENLPGIAELAEPELRLAGYRISPRINGPASGRTSWVTGIVFQDLESSARRTVRLPAGTRVAFPQWSPDGARMAFATAAQGGMELWVADVATGAARRVLPASLNATLGEPFEWLPDGSGFLVRQVVATRGAAPRDNGVPSGPLIQENLGRTSPGRTYQDLLQTPHDERLFDYYFTSQLVRVPLAGGAPRRLGEPGVIEEAQPSPDGRFVLVSRITKPYSYVAPAGRFPNRVQVLDMTGREVKRVADIPLTDNLPTAFDAVATGPRAVRWRSDAPATLFWVEAQDGGDPRRQSAVRDRLFLLDAPFTAQPRRWMDLDQRFSGVSWARDDFAQVTSRWWTTRWERRYAANPSDPSAAPRKISDRTYDDRYGDPGTPILTFTRSGHPVMMLTEDGRGIYLAGQGASPKGLYPFLDRMDVATGETRRLWRAEDPHFESVATVLSRDGSRILTRRESLTEVPNYYVRTLPGGAPRAVTRFTDPAPQLAGVQRQLISYKRADGVELSGTLYTPAGYDARRDGPLPLLMWAYPTEFRDAASAGQVSDSPNRFARPGGTSHLFLLTQGYAVLDNPAMPIVGAGGAEPNDTYIDQLVASARAAVDKVVEMGVADRNRIGVGGHSYGAFMTANLLAHSDLFRAGIARSGAYNRTLTPFGFQAEERSYWDATETYTRMSPFTYANKVNEPILLIHGEADDNSGTFPIQSERFYAALKGHGATVRYVVLPHESHGYRGRESVMHTLAEMVRWMDRYVKNAGARPTAAR</sequence>
<dbReference type="Gene3D" id="3.40.50.1820">
    <property type="entry name" value="alpha/beta hydrolase"/>
    <property type="match status" value="1"/>
</dbReference>
<dbReference type="InterPro" id="IPR001375">
    <property type="entry name" value="Peptidase_S9_cat"/>
</dbReference>
<evidence type="ECO:0000256" key="5">
    <source>
        <dbReference type="SAM" id="MobiDB-lite"/>
    </source>
</evidence>
<evidence type="ECO:0000313" key="8">
    <source>
        <dbReference type="EMBL" id="CAA9346882.1"/>
    </source>
</evidence>
<keyword evidence="6" id="KW-0732">Signal</keyword>
<gene>
    <name evidence="8" type="ORF">AVDCRST_MAG68-3981</name>
</gene>
<keyword evidence="3" id="KW-0720">Serine protease</keyword>
<evidence type="ECO:0000256" key="4">
    <source>
        <dbReference type="ARBA" id="ARBA00022946"/>
    </source>
</evidence>
<evidence type="ECO:0000256" key="2">
    <source>
        <dbReference type="ARBA" id="ARBA00022801"/>
    </source>
</evidence>
<dbReference type="GO" id="GO:0004177">
    <property type="term" value="F:aminopeptidase activity"/>
    <property type="evidence" value="ECO:0007669"/>
    <property type="project" value="UniProtKB-KW"/>
</dbReference>
<dbReference type="SUPFAM" id="SSF82171">
    <property type="entry name" value="DPP6 N-terminal domain-like"/>
    <property type="match status" value="1"/>
</dbReference>
<dbReference type="Gene3D" id="2.120.10.30">
    <property type="entry name" value="TolB, C-terminal domain"/>
    <property type="match status" value="1"/>
</dbReference>
<proteinExistence type="predicted"/>
<keyword evidence="1" id="KW-0645">Protease</keyword>
<feature type="signal peptide" evidence="6">
    <location>
        <begin position="1"/>
        <end position="23"/>
    </location>
</feature>
<dbReference type="EMBL" id="CADCTW010000161">
    <property type="protein sequence ID" value="CAA9346882.1"/>
    <property type="molecule type" value="Genomic_DNA"/>
</dbReference>
<evidence type="ECO:0000256" key="3">
    <source>
        <dbReference type="ARBA" id="ARBA00022825"/>
    </source>
</evidence>
<keyword evidence="2" id="KW-0378">Hydrolase</keyword>
<dbReference type="InterPro" id="IPR011042">
    <property type="entry name" value="6-blade_b-propeller_TolB-like"/>
</dbReference>
<dbReference type="AlphaFoldDB" id="A0A6J4M0C5"/>
<name>A0A6J4M0C5_9BACT</name>
<organism evidence="8">
    <name type="scientific">uncultured Gemmatimonadota bacterium</name>
    <dbReference type="NCBI Taxonomy" id="203437"/>
    <lineage>
        <taxon>Bacteria</taxon>
        <taxon>Pseudomonadati</taxon>
        <taxon>Gemmatimonadota</taxon>
        <taxon>environmental samples</taxon>
    </lineage>
</organism>
<accession>A0A6J4M0C5</accession>
<keyword evidence="8" id="KW-0031">Aminopeptidase</keyword>
<dbReference type="SUPFAM" id="SSF53474">
    <property type="entry name" value="alpha/beta-Hydrolases"/>
    <property type="match status" value="1"/>
</dbReference>
<dbReference type="PANTHER" id="PTHR42776">
    <property type="entry name" value="SERINE PEPTIDASE S9 FAMILY MEMBER"/>
    <property type="match status" value="1"/>
</dbReference>
<dbReference type="Pfam" id="PF00326">
    <property type="entry name" value="Peptidase_S9"/>
    <property type="match status" value="1"/>
</dbReference>
<evidence type="ECO:0000256" key="1">
    <source>
        <dbReference type="ARBA" id="ARBA00022670"/>
    </source>
</evidence>
<feature type="chain" id="PRO_5026712958" evidence="6">
    <location>
        <begin position="24"/>
        <end position="819"/>
    </location>
</feature>
<dbReference type="PANTHER" id="PTHR42776:SF28">
    <property type="entry name" value="GLUTAMYL ENDOPEPTIDASE, CHLOROPLASTIC-RELATED"/>
    <property type="match status" value="1"/>
</dbReference>
<dbReference type="FunFam" id="3.40.50.1820:FF:000049">
    <property type="entry name" value="probable glutamyl endopeptidase, chloroplastic"/>
    <property type="match status" value="1"/>
</dbReference>
<feature type="region of interest" description="Disordered" evidence="5">
    <location>
        <begin position="410"/>
        <end position="429"/>
    </location>
</feature>
<reference evidence="8" key="1">
    <citation type="submission" date="2020-02" db="EMBL/GenBank/DDBJ databases">
        <authorList>
            <person name="Meier V. D."/>
        </authorList>
    </citation>
    <scope>NUCLEOTIDE SEQUENCE</scope>
    <source>
        <strain evidence="8">AVDCRST_MAG68</strain>
    </source>
</reference>